<feature type="domain" description="AMP-dependent ligase C-terminal" evidence="11">
    <location>
        <begin position="342"/>
        <end position="438"/>
    </location>
</feature>
<dbReference type="GO" id="GO:0000166">
    <property type="term" value="F:nucleotide binding"/>
    <property type="evidence" value="ECO:0007669"/>
    <property type="project" value="UniProtKB-KW"/>
</dbReference>
<evidence type="ECO:0000256" key="5">
    <source>
        <dbReference type="ARBA" id="ARBA00061566"/>
    </source>
</evidence>
<dbReference type="PIRSF" id="PIRSF006444">
    <property type="entry name" value="PaaK"/>
    <property type="match status" value="1"/>
</dbReference>
<dbReference type="InterPro" id="IPR000873">
    <property type="entry name" value="AMP-dep_synth/lig_dom"/>
</dbReference>
<evidence type="ECO:0000313" key="13">
    <source>
        <dbReference type="Proteomes" id="UP000886847"/>
    </source>
</evidence>
<comment type="subunit">
    <text evidence="1">Monomer.</text>
</comment>
<dbReference type="Pfam" id="PF00501">
    <property type="entry name" value="AMP-binding"/>
    <property type="match status" value="1"/>
</dbReference>
<name>A0A9D1W0H6_9FIRM</name>
<feature type="domain" description="AMP-dependent synthetase/ligase" evidence="10">
    <location>
        <begin position="87"/>
        <end position="292"/>
    </location>
</feature>
<dbReference type="Pfam" id="PF14535">
    <property type="entry name" value="AMP-binding_C_2"/>
    <property type="match status" value="1"/>
</dbReference>
<dbReference type="Gene3D" id="3.40.50.12780">
    <property type="entry name" value="N-terminal domain of ligase-like"/>
    <property type="match status" value="1"/>
</dbReference>
<dbReference type="AlphaFoldDB" id="A0A9D1W0H6"/>
<dbReference type="GO" id="GO:0010124">
    <property type="term" value="P:phenylacetate catabolic process"/>
    <property type="evidence" value="ECO:0007669"/>
    <property type="project" value="UniProtKB-UniRule"/>
</dbReference>
<dbReference type="PANTHER" id="PTHR43439">
    <property type="entry name" value="PHENYLACETATE-COENZYME A LIGASE"/>
    <property type="match status" value="1"/>
</dbReference>
<dbReference type="GO" id="GO:0047475">
    <property type="term" value="F:phenylacetate-CoA ligase activity"/>
    <property type="evidence" value="ECO:0007669"/>
    <property type="project" value="UniProtKB-EC"/>
</dbReference>
<comment type="caution">
    <text evidence="12">The sequence shown here is derived from an EMBL/GenBank/DDBJ whole genome shotgun (WGS) entry which is preliminary data.</text>
</comment>
<dbReference type="InterPro" id="IPR045851">
    <property type="entry name" value="AMP-bd_C_sf"/>
</dbReference>
<accession>A0A9D1W0H6</accession>
<dbReference type="SUPFAM" id="SSF56801">
    <property type="entry name" value="Acetyl-CoA synthetase-like"/>
    <property type="match status" value="1"/>
</dbReference>
<reference evidence="12" key="1">
    <citation type="journal article" date="2021" name="PeerJ">
        <title>Extensive microbial diversity within the chicken gut microbiome revealed by metagenomics and culture.</title>
        <authorList>
            <person name="Gilroy R."/>
            <person name="Ravi A."/>
            <person name="Getino M."/>
            <person name="Pursley I."/>
            <person name="Horton D.L."/>
            <person name="Alikhan N.F."/>
            <person name="Baker D."/>
            <person name="Gharbi K."/>
            <person name="Hall N."/>
            <person name="Watson M."/>
            <person name="Adriaenssens E.M."/>
            <person name="Foster-Nyarko E."/>
            <person name="Jarju S."/>
            <person name="Secka A."/>
            <person name="Antonio M."/>
            <person name="Oren A."/>
            <person name="Chaudhuri R.R."/>
            <person name="La Ragione R."/>
            <person name="Hildebrand F."/>
            <person name="Pallen M.J."/>
        </authorList>
    </citation>
    <scope>NUCLEOTIDE SEQUENCE</scope>
    <source>
        <strain evidence="12">2189</strain>
    </source>
</reference>
<evidence type="ECO:0000256" key="8">
    <source>
        <dbReference type="ARBA" id="ARBA00075111"/>
    </source>
</evidence>
<evidence type="ECO:0000313" key="12">
    <source>
        <dbReference type="EMBL" id="HIX50052.1"/>
    </source>
</evidence>
<evidence type="ECO:0000256" key="2">
    <source>
        <dbReference type="ARBA" id="ARBA00022598"/>
    </source>
</evidence>
<comment type="pathway">
    <text evidence="4 9">Aromatic compound metabolism; phenylacetate degradation.</text>
</comment>
<dbReference type="CDD" id="cd05913">
    <property type="entry name" value="PaaK"/>
    <property type="match status" value="1"/>
</dbReference>
<evidence type="ECO:0000256" key="9">
    <source>
        <dbReference type="PIRNR" id="PIRNR006444"/>
    </source>
</evidence>
<comment type="catalytic activity">
    <reaction evidence="9">
        <text>2-phenylacetate + ATP + CoA = phenylacetyl-CoA + AMP + diphosphate</text>
        <dbReference type="Rhea" id="RHEA:20956"/>
        <dbReference type="ChEBI" id="CHEBI:18401"/>
        <dbReference type="ChEBI" id="CHEBI:30616"/>
        <dbReference type="ChEBI" id="CHEBI:33019"/>
        <dbReference type="ChEBI" id="CHEBI:57287"/>
        <dbReference type="ChEBI" id="CHEBI:57390"/>
        <dbReference type="ChEBI" id="CHEBI:456215"/>
        <dbReference type="EC" id="6.2.1.30"/>
    </reaction>
</comment>
<keyword evidence="3 9" id="KW-0547">Nucleotide-binding</keyword>
<evidence type="ECO:0000256" key="4">
    <source>
        <dbReference type="ARBA" id="ARBA00060591"/>
    </source>
</evidence>
<sequence length="439" mass="48279">MSKSKVKDYIYRPEIECLSRSEFENLQSERLRKTVELVYNNCKPYRAKMDACKLKPSDIKSVADLQKLPFTVKHDLREAYPFGFYSSPASDIVEVHASSGTTGKLTVVGYTQNDIDVWAEVAARSLAMAGVSKDSLVHVAYGYGLFTGGLGAHYGAQKIGASTVPASAGNTIRQLTLLRDFGATHLCCTPSYAIFLGTEIEKAGMSIDDFSLVGGAFGAEPWTYPMRDELERLLHIDALDIYGLSEISGPGVAMECMQKHGSHVQEDHFIPEIIDPVTLEPLPYGSEGELVFTTITKTGQPLIRYRTRDLCTLTAEPCACGRTTVKMSKVKGRSDDMLIIRGVNVFPSQIEAAIMNVAGVSPHYMIYVDRINGLDVIEIDIELAGNLTPDKVSDVESIKRKVETEINSYIGLSAKIKLCESGSIRRSEGKAVRVIDRRE</sequence>
<protein>
    <recommendedName>
        <fullName evidence="7 9">Phenylacetate-coenzyme A ligase</fullName>
        <ecNumber evidence="6 9">6.2.1.30</ecNumber>
    </recommendedName>
    <alternativeName>
        <fullName evidence="8 9">Phenylacetyl-CoA ligase</fullName>
    </alternativeName>
</protein>
<dbReference type="InterPro" id="IPR011880">
    <property type="entry name" value="PA_CoA_ligase"/>
</dbReference>
<evidence type="ECO:0000256" key="3">
    <source>
        <dbReference type="ARBA" id="ARBA00022741"/>
    </source>
</evidence>
<dbReference type="EC" id="6.2.1.30" evidence="6 9"/>
<evidence type="ECO:0000256" key="6">
    <source>
        <dbReference type="ARBA" id="ARBA00066629"/>
    </source>
</evidence>
<reference evidence="12" key="2">
    <citation type="submission" date="2021-04" db="EMBL/GenBank/DDBJ databases">
        <authorList>
            <person name="Gilroy R."/>
        </authorList>
    </citation>
    <scope>NUCLEOTIDE SEQUENCE</scope>
    <source>
        <strain evidence="12">2189</strain>
    </source>
</reference>
<dbReference type="PANTHER" id="PTHR43439:SF1">
    <property type="entry name" value="PHENYLACETATE-COENZYME A LIGASE"/>
    <property type="match status" value="1"/>
</dbReference>
<comment type="function">
    <text evidence="9">Catalyzes the activation of phenylacetic acid (PA) to phenylacetyl-CoA (PA-CoA).</text>
</comment>
<evidence type="ECO:0000259" key="11">
    <source>
        <dbReference type="Pfam" id="PF14535"/>
    </source>
</evidence>
<dbReference type="Gene3D" id="3.30.300.30">
    <property type="match status" value="1"/>
</dbReference>
<keyword evidence="2 9" id="KW-0436">Ligase</keyword>
<comment type="similarity">
    <text evidence="5 9">Belongs to the phenylacetyl-CoA ligase family.</text>
</comment>
<evidence type="ECO:0000256" key="7">
    <source>
        <dbReference type="ARBA" id="ARBA00068695"/>
    </source>
</evidence>
<dbReference type="FunFam" id="3.40.50.12780:FF:000016">
    <property type="entry name" value="Phenylacetate-coenzyme A ligase"/>
    <property type="match status" value="1"/>
</dbReference>
<dbReference type="EMBL" id="DXEW01000008">
    <property type="protein sequence ID" value="HIX50052.1"/>
    <property type="molecule type" value="Genomic_DNA"/>
</dbReference>
<evidence type="ECO:0000256" key="1">
    <source>
        <dbReference type="ARBA" id="ARBA00011245"/>
    </source>
</evidence>
<dbReference type="Proteomes" id="UP000886847">
    <property type="component" value="Unassembled WGS sequence"/>
</dbReference>
<organism evidence="12 13">
    <name type="scientific">Candidatus Borkfalkia faecavium</name>
    <dbReference type="NCBI Taxonomy" id="2838508"/>
    <lineage>
        <taxon>Bacteria</taxon>
        <taxon>Bacillati</taxon>
        <taxon>Bacillota</taxon>
        <taxon>Clostridia</taxon>
        <taxon>Christensenellales</taxon>
        <taxon>Christensenellaceae</taxon>
        <taxon>Candidatus Borkfalkia</taxon>
    </lineage>
</organism>
<gene>
    <name evidence="12" type="ORF">H9851_02100</name>
</gene>
<proteinExistence type="inferred from homology"/>
<evidence type="ECO:0000259" key="10">
    <source>
        <dbReference type="Pfam" id="PF00501"/>
    </source>
</evidence>
<dbReference type="InterPro" id="IPR051414">
    <property type="entry name" value="Adenylate-forming_Reductase"/>
</dbReference>
<dbReference type="InterPro" id="IPR042099">
    <property type="entry name" value="ANL_N_sf"/>
</dbReference>
<dbReference type="InterPro" id="IPR028154">
    <property type="entry name" value="AMP-dep_Lig_C"/>
</dbReference>